<evidence type="ECO:0000256" key="2">
    <source>
        <dbReference type="ARBA" id="ARBA00022801"/>
    </source>
</evidence>
<protein>
    <submittedName>
        <fullName evidence="3">Haloacid dehalogenase type II</fullName>
    </submittedName>
</protein>
<dbReference type="PANTHER" id="PTHR43316">
    <property type="entry name" value="HYDROLASE, HALOACID DELAHOGENASE-RELATED"/>
    <property type="match status" value="1"/>
</dbReference>
<accession>A0ABW5XC34</accession>
<gene>
    <name evidence="3" type="ORF">ACFSYS_19635</name>
</gene>
<dbReference type="InterPro" id="IPR051540">
    <property type="entry name" value="S-2-haloacid_dehalogenase"/>
</dbReference>
<sequence length="221" mass="25157">MKNPNLIVFDVNETLLNMSPLKANINNAFQHDQVAEIWFEQLLHYSLVESTIGNYQNFSEIARAVLQMNAVQHNLKFTESDIQSILEPITQLTAYPDVPKGFEILKEKGYRLVALSNGKPDVLKEQLNNSNLTGFLDNIYSIEGCKKYKPHPEAYHYVLESENCSAENAMMVAAHGWDIYGASEVGMQTAFIRRQDKVLYPLSKTPNFDVKKITDLAEKLR</sequence>
<proteinExistence type="inferred from homology"/>
<dbReference type="InterPro" id="IPR006439">
    <property type="entry name" value="HAD-SF_hydro_IA"/>
</dbReference>
<evidence type="ECO:0000313" key="4">
    <source>
        <dbReference type="Proteomes" id="UP001597438"/>
    </source>
</evidence>
<dbReference type="InterPro" id="IPR006328">
    <property type="entry name" value="2-HAD"/>
</dbReference>
<dbReference type="Proteomes" id="UP001597438">
    <property type="component" value="Unassembled WGS sequence"/>
</dbReference>
<dbReference type="Pfam" id="PF13419">
    <property type="entry name" value="HAD_2"/>
    <property type="match status" value="1"/>
</dbReference>
<dbReference type="NCBIfam" id="TIGR01428">
    <property type="entry name" value="HAD_type_II"/>
    <property type="match status" value="1"/>
</dbReference>
<dbReference type="PRINTS" id="PR00413">
    <property type="entry name" value="HADHALOGNASE"/>
</dbReference>
<dbReference type="SFLD" id="SFLDG01129">
    <property type="entry name" value="C1.5:_HAD__Beta-PGM__Phosphata"/>
    <property type="match status" value="1"/>
</dbReference>
<dbReference type="SFLD" id="SFLDS00003">
    <property type="entry name" value="Haloacid_Dehalogenase"/>
    <property type="match status" value="1"/>
</dbReference>
<reference evidence="4" key="1">
    <citation type="journal article" date="2019" name="Int. J. Syst. Evol. Microbiol.">
        <title>The Global Catalogue of Microorganisms (GCM) 10K type strain sequencing project: providing services to taxonomists for standard genome sequencing and annotation.</title>
        <authorList>
            <consortium name="The Broad Institute Genomics Platform"/>
            <consortium name="The Broad Institute Genome Sequencing Center for Infectious Disease"/>
            <person name="Wu L."/>
            <person name="Ma J."/>
        </authorList>
    </citation>
    <scope>NUCLEOTIDE SEQUENCE [LARGE SCALE GENOMIC DNA]</scope>
    <source>
        <strain evidence="4">KCTC 52925</strain>
    </source>
</reference>
<evidence type="ECO:0000256" key="1">
    <source>
        <dbReference type="ARBA" id="ARBA00008106"/>
    </source>
</evidence>
<evidence type="ECO:0000313" key="3">
    <source>
        <dbReference type="EMBL" id="MFD2835514.1"/>
    </source>
</evidence>
<dbReference type="SUPFAM" id="SSF56784">
    <property type="entry name" value="HAD-like"/>
    <property type="match status" value="1"/>
</dbReference>
<dbReference type="Gene3D" id="1.10.150.240">
    <property type="entry name" value="Putative phosphatase, domain 2"/>
    <property type="match status" value="1"/>
</dbReference>
<dbReference type="InterPro" id="IPR036412">
    <property type="entry name" value="HAD-like_sf"/>
</dbReference>
<keyword evidence="4" id="KW-1185">Reference proteome</keyword>
<dbReference type="PANTHER" id="PTHR43316:SF3">
    <property type="entry name" value="HALOACID DEHALOGENASE, TYPE II (AFU_ORTHOLOGUE AFUA_2G07750)-RELATED"/>
    <property type="match status" value="1"/>
</dbReference>
<dbReference type="InterPro" id="IPR041492">
    <property type="entry name" value="HAD_2"/>
</dbReference>
<comment type="caution">
    <text evidence="3">The sequence shown here is derived from an EMBL/GenBank/DDBJ whole genome shotgun (WGS) entry which is preliminary data.</text>
</comment>
<dbReference type="InterPro" id="IPR023198">
    <property type="entry name" value="PGP-like_dom2"/>
</dbReference>
<name>A0ABW5XC34_9FLAO</name>
<keyword evidence="2" id="KW-0378">Hydrolase</keyword>
<dbReference type="NCBIfam" id="TIGR01493">
    <property type="entry name" value="HAD-SF-IA-v2"/>
    <property type="match status" value="1"/>
</dbReference>
<organism evidence="3 4">
    <name type="scientific">Christiangramia antarctica</name>
    <dbReference type="NCBI Taxonomy" id="2058158"/>
    <lineage>
        <taxon>Bacteria</taxon>
        <taxon>Pseudomonadati</taxon>
        <taxon>Bacteroidota</taxon>
        <taxon>Flavobacteriia</taxon>
        <taxon>Flavobacteriales</taxon>
        <taxon>Flavobacteriaceae</taxon>
        <taxon>Christiangramia</taxon>
    </lineage>
</organism>
<dbReference type="EMBL" id="JBHUOJ010000041">
    <property type="protein sequence ID" value="MFD2835514.1"/>
    <property type="molecule type" value="Genomic_DNA"/>
</dbReference>
<comment type="similarity">
    <text evidence="1">Belongs to the HAD-like hydrolase superfamily. S-2-haloalkanoic acid dehalogenase family.</text>
</comment>
<dbReference type="RefSeq" id="WP_251742257.1">
    <property type="nucleotide sequence ID" value="NZ_JBHUOJ010000041.1"/>
</dbReference>
<dbReference type="InterPro" id="IPR023214">
    <property type="entry name" value="HAD_sf"/>
</dbReference>
<dbReference type="Gene3D" id="3.40.50.1000">
    <property type="entry name" value="HAD superfamily/HAD-like"/>
    <property type="match status" value="1"/>
</dbReference>
<dbReference type="CDD" id="cd02588">
    <property type="entry name" value="HAD_L2-DEX"/>
    <property type="match status" value="1"/>
</dbReference>